<dbReference type="Proteomes" id="UP000242188">
    <property type="component" value="Unassembled WGS sequence"/>
</dbReference>
<feature type="transmembrane region" description="Helical" evidence="4">
    <location>
        <begin position="452"/>
        <end position="476"/>
    </location>
</feature>
<feature type="transmembrane region" description="Helical" evidence="4">
    <location>
        <begin position="335"/>
        <end position="356"/>
    </location>
</feature>
<feature type="transmembrane region" description="Helical" evidence="4">
    <location>
        <begin position="54"/>
        <end position="77"/>
    </location>
</feature>
<feature type="transmembrane region" description="Helical" evidence="4">
    <location>
        <begin position="84"/>
        <end position="102"/>
    </location>
</feature>
<feature type="transmembrane region" description="Helical" evidence="4">
    <location>
        <begin position="21"/>
        <end position="42"/>
    </location>
</feature>
<dbReference type="AlphaFoldDB" id="A0A210PU17"/>
<keyword evidence="3 4" id="KW-0472">Membrane</keyword>
<feature type="transmembrane region" description="Helical" evidence="4">
    <location>
        <begin position="424"/>
        <end position="446"/>
    </location>
</feature>
<feature type="transmembrane region" description="Helical" evidence="4">
    <location>
        <begin position="235"/>
        <end position="255"/>
    </location>
</feature>
<evidence type="ECO:0000256" key="1">
    <source>
        <dbReference type="ARBA" id="ARBA00022692"/>
    </source>
</evidence>
<dbReference type="EMBL" id="NEDP02005493">
    <property type="protein sequence ID" value="OWF40000.1"/>
    <property type="molecule type" value="Genomic_DNA"/>
</dbReference>
<dbReference type="PANTHER" id="PTHR23121">
    <property type="entry name" value="SODIUM-DEPENDENT GLUCOSE TRANSPORTER 1"/>
    <property type="match status" value="1"/>
</dbReference>
<dbReference type="GO" id="GO:0022857">
    <property type="term" value="F:transmembrane transporter activity"/>
    <property type="evidence" value="ECO:0007669"/>
    <property type="project" value="InterPro"/>
</dbReference>
<feature type="transmembrane region" description="Helical" evidence="4">
    <location>
        <begin position="363"/>
        <end position="384"/>
    </location>
</feature>
<evidence type="ECO:0000313" key="6">
    <source>
        <dbReference type="Proteomes" id="UP000242188"/>
    </source>
</evidence>
<keyword evidence="6" id="KW-1185">Reference proteome</keyword>
<evidence type="ECO:0000256" key="3">
    <source>
        <dbReference type="ARBA" id="ARBA00023136"/>
    </source>
</evidence>
<dbReference type="InterPro" id="IPR011701">
    <property type="entry name" value="MFS"/>
</dbReference>
<feature type="transmembrane region" description="Helical" evidence="4">
    <location>
        <begin position="141"/>
        <end position="164"/>
    </location>
</feature>
<feature type="transmembrane region" description="Helical" evidence="4">
    <location>
        <begin position="390"/>
        <end position="412"/>
    </location>
</feature>
<dbReference type="Pfam" id="PF07690">
    <property type="entry name" value="MFS_1"/>
    <property type="match status" value="2"/>
</dbReference>
<evidence type="ECO:0000256" key="4">
    <source>
        <dbReference type="SAM" id="Phobius"/>
    </source>
</evidence>
<keyword evidence="1 4" id="KW-0812">Transmembrane</keyword>
<dbReference type="Gene3D" id="1.20.1250.20">
    <property type="entry name" value="MFS general substrate transporter like domains"/>
    <property type="match status" value="2"/>
</dbReference>
<keyword evidence="2 4" id="KW-1133">Transmembrane helix</keyword>
<name>A0A210PU17_MIZYE</name>
<sequence length="516" mass="57523">MAHSQEKRWNRFQKKKYGYSICVYAMLFIIGWIRGLFGPSFIDLQLISDVTLKLGSWISTVNFIGYALGCVTGGFLYDKINRNIFYGTGLLLIGIVTAGVPWCFVFVLMAAAHFCQGFASGMVDTVGNAEMMQMWSDKKMMYFFMEFSYSVGVFIAPLVVAPFLSDYTNDISTHQHMNSTFDNVTYLHNISSISTVSSNIQFQSFGRAVNSTFGNETTGNVTKHTERPTMTSRLFIPYSISAVLAVLVCLPFFILHFMRYMETNDDITEVNDTTKEMKQSSADDRTIRVLPTKLKVVCLVLICSLMFMGISLGEGYISFIVVYCVEEIGFSPTDGALVSAVSNVCCIVAIVVAIFVSRFNTLVYLGIHIVGTSVGVTALLFSSIGQSNLGVWISSAMVGYFRSMIFSLTFTWTNNYITPTTGKVASLFMLCTCSGSAVIPLLLGWLMEEYTNLWFCFLLIIFGVCTLILYIIGMVLTRYVTTLYGKTYDRIAVHDIYLTERLNDEVDGIDVAVSSK</sequence>
<proteinExistence type="predicted"/>
<gene>
    <name evidence="5" type="ORF">KP79_PYT19689</name>
</gene>
<dbReference type="InterPro" id="IPR036259">
    <property type="entry name" value="MFS_trans_sf"/>
</dbReference>
<dbReference type="SUPFAM" id="SSF103473">
    <property type="entry name" value="MFS general substrate transporter"/>
    <property type="match status" value="1"/>
</dbReference>
<reference evidence="5 6" key="1">
    <citation type="journal article" date="2017" name="Nat. Ecol. Evol.">
        <title>Scallop genome provides insights into evolution of bilaterian karyotype and development.</title>
        <authorList>
            <person name="Wang S."/>
            <person name="Zhang J."/>
            <person name="Jiao W."/>
            <person name="Li J."/>
            <person name="Xun X."/>
            <person name="Sun Y."/>
            <person name="Guo X."/>
            <person name="Huan P."/>
            <person name="Dong B."/>
            <person name="Zhang L."/>
            <person name="Hu X."/>
            <person name="Sun X."/>
            <person name="Wang J."/>
            <person name="Zhao C."/>
            <person name="Wang Y."/>
            <person name="Wang D."/>
            <person name="Huang X."/>
            <person name="Wang R."/>
            <person name="Lv J."/>
            <person name="Li Y."/>
            <person name="Zhang Z."/>
            <person name="Liu B."/>
            <person name="Lu W."/>
            <person name="Hui Y."/>
            <person name="Liang J."/>
            <person name="Zhou Z."/>
            <person name="Hou R."/>
            <person name="Li X."/>
            <person name="Liu Y."/>
            <person name="Li H."/>
            <person name="Ning X."/>
            <person name="Lin Y."/>
            <person name="Zhao L."/>
            <person name="Xing Q."/>
            <person name="Dou J."/>
            <person name="Li Y."/>
            <person name="Mao J."/>
            <person name="Guo H."/>
            <person name="Dou H."/>
            <person name="Li T."/>
            <person name="Mu C."/>
            <person name="Jiang W."/>
            <person name="Fu Q."/>
            <person name="Fu X."/>
            <person name="Miao Y."/>
            <person name="Liu J."/>
            <person name="Yu Q."/>
            <person name="Li R."/>
            <person name="Liao H."/>
            <person name="Li X."/>
            <person name="Kong Y."/>
            <person name="Jiang Z."/>
            <person name="Chourrout D."/>
            <person name="Li R."/>
            <person name="Bao Z."/>
        </authorList>
    </citation>
    <scope>NUCLEOTIDE SEQUENCE [LARGE SCALE GENOMIC DNA]</scope>
    <source>
        <strain evidence="5 6">PY_sf001</strain>
    </source>
</reference>
<accession>A0A210PU17</accession>
<organism evidence="5 6">
    <name type="scientific">Mizuhopecten yessoensis</name>
    <name type="common">Japanese scallop</name>
    <name type="synonym">Patinopecten yessoensis</name>
    <dbReference type="NCBI Taxonomy" id="6573"/>
    <lineage>
        <taxon>Eukaryota</taxon>
        <taxon>Metazoa</taxon>
        <taxon>Spiralia</taxon>
        <taxon>Lophotrochozoa</taxon>
        <taxon>Mollusca</taxon>
        <taxon>Bivalvia</taxon>
        <taxon>Autobranchia</taxon>
        <taxon>Pteriomorphia</taxon>
        <taxon>Pectinida</taxon>
        <taxon>Pectinoidea</taxon>
        <taxon>Pectinidae</taxon>
        <taxon>Mizuhopecten</taxon>
    </lineage>
</organism>
<feature type="transmembrane region" description="Helical" evidence="4">
    <location>
        <begin position="296"/>
        <end position="323"/>
    </location>
</feature>
<dbReference type="PANTHER" id="PTHR23121:SF9">
    <property type="entry name" value="SODIUM-DEPENDENT GLUCOSE TRANSPORTER 1"/>
    <property type="match status" value="1"/>
</dbReference>
<dbReference type="OrthoDB" id="9626824at2759"/>
<evidence type="ECO:0000256" key="2">
    <source>
        <dbReference type="ARBA" id="ARBA00022989"/>
    </source>
</evidence>
<evidence type="ECO:0000313" key="5">
    <source>
        <dbReference type="EMBL" id="OWF40000.1"/>
    </source>
</evidence>
<keyword evidence="5" id="KW-0813">Transport</keyword>
<protein>
    <submittedName>
        <fullName evidence="5">Sodium-dependent glucose transporter 1</fullName>
    </submittedName>
</protein>
<keyword evidence="5" id="KW-0762">Sugar transport</keyword>
<comment type="caution">
    <text evidence="5">The sequence shown here is derived from an EMBL/GenBank/DDBJ whole genome shotgun (WGS) entry which is preliminary data.</text>
</comment>